<dbReference type="SMART" id="SM00028">
    <property type="entry name" value="TPR"/>
    <property type="match status" value="4"/>
</dbReference>
<dbReference type="PROSITE" id="PS51755">
    <property type="entry name" value="OMPR_PHOB"/>
    <property type="match status" value="1"/>
</dbReference>
<dbReference type="SUPFAM" id="SSF46894">
    <property type="entry name" value="C-terminal effector domain of the bipartite response regulators"/>
    <property type="match status" value="1"/>
</dbReference>
<dbReference type="InterPro" id="IPR051677">
    <property type="entry name" value="AfsR-DnrI-RedD_regulator"/>
</dbReference>
<dbReference type="InterPro" id="IPR019734">
    <property type="entry name" value="TPR_rpt"/>
</dbReference>
<reference evidence="9" key="1">
    <citation type="journal article" date="2019" name="Int. J. Syst. Evol. Microbiol.">
        <title>The Global Catalogue of Microorganisms (GCM) 10K type strain sequencing project: providing services to taxonomists for standard genome sequencing and annotation.</title>
        <authorList>
            <consortium name="The Broad Institute Genomics Platform"/>
            <consortium name="The Broad Institute Genome Sequencing Center for Infectious Disease"/>
            <person name="Wu L."/>
            <person name="Ma J."/>
        </authorList>
    </citation>
    <scope>NUCLEOTIDE SEQUENCE [LARGE SCALE GENOMIC DNA]</scope>
    <source>
        <strain evidence="9">CGMCC 4.7319</strain>
    </source>
</reference>
<name>A0ABQ2IVK3_9PSEU</name>
<dbReference type="Gene3D" id="1.25.40.10">
    <property type="entry name" value="Tetratricopeptide repeat domain"/>
    <property type="match status" value="3"/>
</dbReference>
<accession>A0ABQ2IVK3</accession>
<dbReference type="PANTHER" id="PTHR35807">
    <property type="entry name" value="TRANSCRIPTIONAL REGULATOR REDD-RELATED"/>
    <property type="match status" value="1"/>
</dbReference>
<comment type="caution">
    <text evidence="8">The sequence shown here is derived from an EMBL/GenBank/DDBJ whole genome shotgun (WGS) entry which is preliminary data.</text>
</comment>
<evidence type="ECO:0000256" key="5">
    <source>
        <dbReference type="PROSITE-ProRule" id="PRU01091"/>
    </source>
</evidence>
<dbReference type="CDD" id="cd15831">
    <property type="entry name" value="BTAD"/>
    <property type="match status" value="1"/>
</dbReference>
<dbReference type="Pfam" id="PF00486">
    <property type="entry name" value="Trans_reg_C"/>
    <property type="match status" value="1"/>
</dbReference>
<comment type="similarity">
    <text evidence="1">Belongs to the AfsR/DnrI/RedD regulatory family.</text>
</comment>
<dbReference type="PANTHER" id="PTHR35807:SF1">
    <property type="entry name" value="TRANSCRIPTIONAL REGULATOR REDD"/>
    <property type="match status" value="1"/>
</dbReference>
<dbReference type="InterPro" id="IPR001867">
    <property type="entry name" value="OmpR/PhoB-type_DNA-bd"/>
</dbReference>
<dbReference type="Proteomes" id="UP000597656">
    <property type="component" value="Unassembled WGS sequence"/>
</dbReference>
<proteinExistence type="inferred from homology"/>
<dbReference type="InterPro" id="IPR011990">
    <property type="entry name" value="TPR-like_helical_dom_sf"/>
</dbReference>
<gene>
    <name evidence="8" type="ORF">GCM10011609_84910</name>
</gene>
<dbReference type="SMART" id="SM01043">
    <property type="entry name" value="BTAD"/>
    <property type="match status" value="1"/>
</dbReference>
<dbReference type="PRINTS" id="PR00364">
    <property type="entry name" value="DISEASERSIST"/>
</dbReference>
<protein>
    <submittedName>
        <fullName evidence="8">SARP family transcriptional regulator</fullName>
    </submittedName>
</protein>
<dbReference type="SMART" id="SM00862">
    <property type="entry name" value="Trans_reg_C"/>
    <property type="match status" value="1"/>
</dbReference>
<sequence>MLVATDIQFQILGPLEVSHGGRPIRIASGKQRVVLALLLLRRNRTVSIDELVDKLWGWTPPADAKGVVQKYVHRLRHLLPDGVIRTEPGGYRIDVSKNWFDLDGFIELVERSKRSAEADDAEAEATLLRAALGLWRSRLPLADVPSEPLHRNEIPQLVEQYLQTLERRIEVDLSLGRHGEVVGELMGLVHDHPLRERFWTLSMRALHGAGRQGEALVAYRKVVRLLADELGVGPGAELSAAYQQILQSGADGEAESAIGPEGLAGADTKPRQLPTAGTGFVGRRRELVGIMRAMVDVEASVPLVVVSGVAGVGKTTLAVHAAHAVAGSFDEGHLYADLRGYAQAAPLTTEQVLGHFLRALGVESDAIPLNLTDLVAVYRSRLSGRKVLILLDNVSDETQVRALLPGSAGSAVIVTSRNELAGLVVSPGAQRFTLDALDTGEGRELLAKVIGEARVAREEQAVVSLVGLCGGLALALRVAGAHLVLRPDLKIEDYLDQLRDQKTVLALRVAGDDQTSLSAAFDWSYQWLTVEQRQMLRLLSLVAGPSFSAQATAALCAIDVHAAAVRLEQMAASSLVMRTSAHRYHLHDLIRNYALIRCSEEEPEADRNDARLRLLDHYIAVADAATGPLVSLSRLSRPLSVTAVVVDRATVFDMDSDRASMVAAVINASERGMHESAYHLADALRGYFTLRGHTADWLACVNAGLPAAQAAGDHEAIAAMLNSRGVLSYYAGDTDAAIEDMTAALKVYERIGSPSANAARINLGVTAQVSGDLEASVQYLRDAVEGYAAQGELGLERRARQNLVLAQLGLGELEQAANECAMLRATSEEPADLLSLGVTAVIAKHVGNLSDAARMLTEAVAEAEAQGDYRTEIGLRDELASCQLERGNDEEGARLAVANLAKAEQHDSRNVANAKVTLAEVLRRSGHLDGARTHYEEAFRVACDSATRHLECDALVGLAAVALDAGDVRTATVHAAEAVARAEEPVRRLSLIRALVTLARCLRAGGELGQAKVVVLRALGIARDCKYVLGQGQALEELARVDYAAGETETAERELWEARFLYAQIGSRRVSEVTEGMLVAAHPINTPPSDGGISP</sequence>
<dbReference type="Gene3D" id="1.10.10.10">
    <property type="entry name" value="Winged helix-like DNA-binding domain superfamily/Winged helix DNA-binding domain"/>
    <property type="match status" value="1"/>
</dbReference>
<dbReference type="SUPFAM" id="SSF48452">
    <property type="entry name" value="TPR-like"/>
    <property type="match status" value="3"/>
</dbReference>
<dbReference type="InterPro" id="IPR005158">
    <property type="entry name" value="BTAD"/>
</dbReference>
<keyword evidence="9" id="KW-1185">Reference proteome</keyword>
<dbReference type="Gene3D" id="3.40.50.300">
    <property type="entry name" value="P-loop containing nucleotide triphosphate hydrolases"/>
    <property type="match status" value="1"/>
</dbReference>
<evidence type="ECO:0000313" key="8">
    <source>
        <dbReference type="EMBL" id="GGN28625.1"/>
    </source>
</evidence>
<dbReference type="Pfam" id="PF00931">
    <property type="entry name" value="NB-ARC"/>
    <property type="match status" value="1"/>
</dbReference>
<dbReference type="EMBL" id="BMNC01000028">
    <property type="protein sequence ID" value="GGN28625.1"/>
    <property type="molecule type" value="Genomic_DNA"/>
</dbReference>
<dbReference type="InterPro" id="IPR002182">
    <property type="entry name" value="NB-ARC"/>
</dbReference>
<dbReference type="InterPro" id="IPR016032">
    <property type="entry name" value="Sig_transdc_resp-reg_C-effctor"/>
</dbReference>
<evidence type="ECO:0000256" key="1">
    <source>
        <dbReference type="ARBA" id="ARBA00005820"/>
    </source>
</evidence>
<feature type="region of interest" description="Disordered" evidence="6">
    <location>
        <begin position="254"/>
        <end position="276"/>
    </location>
</feature>
<keyword evidence="3 5" id="KW-0238">DNA-binding</keyword>
<dbReference type="SUPFAM" id="SSF52540">
    <property type="entry name" value="P-loop containing nucleoside triphosphate hydrolases"/>
    <property type="match status" value="1"/>
</dbReference>
<evidence type="ECO:0000313" key="9">
    <source>
        <dbReference type="Proteomes" id="UP000597656"/>
    </source>
</evidence>
<dbReference type="InterPro" id="IPR036388">
    <property type="entry name" value="WH-like_DNA-bd_sf"/>
</dbReference>
<feature type="domain" description="OmpR/PhoB-type" evidence="7">
    <location>
        <begin position="1"/>
        <end position="95"/>
    </location>
</feature>
<feature type="DNA-binding region" description="OmpR/PhoB-type" evidence="5">
    <location>
        <begin position="1"/>
        <end position="95"/>
    </location>
</feature>
<dbReference type="InterPro" id="IPR027417">
    <property type="entry name" value="P-loop_NTPase"/>
</dbReference>
<evidence type="ECO:0000256" key="6">
    <source>
        <dbReference type="SAM" id="MobiDB-lite"/>
    </source>
</evidence>
<dbReference type="Pfam" id="PF03704">
    <property type="entry name" value="BTAD"/>
    <property type="match status" value="1"/>
</dbReference>
<evidence type="ECO:0000259" key="7">
    <source>
        <dbReference type="PROSITE" id="PS51755"/>
    </source>
</evidence>
<evidence type="ECO:0000256" key="2">
    <source>
        <dbReference type="ARBA" id="ARBA00023015"/>
    </source>
</evidence>
<organism evidence="8 9">
    <name type="scientific">Lentzea pudingi</name>
    <dbReference type="NCBI Taxonomy" id="1789439"/>
    <lineage>
        <taxon>Bacteria</taxon>
        <taxon>Bacillati</taxon>
        <taxon>Actinomycetota</taxon>
        <taxon>Actinomycetes</taxon>
        <taxon>Pseudonocardiales</taxon>
        <taxon>Pseudonocardiaceae</taxon>
        <taxon>Lentzea</taxon>
    </lineage>
</organism>
<keyword evidence="2" id="KW-0805">Transcription regulation</keyword>
<evidence type="ECO:0000256" key="4">
    <source>
        <dbReference type="ARBA" id="ARBA00023163"/>
    </source>
</evidence>
<evidence type="ECO:0000256" key="3">
    <source>
        <dbReference type="ARBA" id="ARBA00023125"/>
    </source>
</evidence>
<keyword evidence="4" id="KW-0804">Transcription</keyword>